<evidence type="ECO:0000313" key="3">
    <source>
        <dbReference type="RefSeq" id="XP_054846893.1"/>
    </source>
</evidence>
<dbReference type="GeneID" id="129337312"/>
<feature type="region of interest" description="Disordered" evidence="1">
    <location>
        <begin position="273"/>
        <end position="382"/>
    </location>
</feature>
<evidence type="ECO:0000313" key="2">
    <source>
        <dbReference type="Proteomes" id="UP001190640"/>
    </source>
</evidence>
<dbReference type="Proteomes" id="UP001190640">
    <property type="component" value="Chromosome 11"/>
</dbReference>
<evidence type="ECO:0000256" key="1">
    <source>
        <dbReference type="SAM" id="MobiDB-lite"/>
    </source>
</evidence>
<gene>
    <name evidence="3" type="primary">LOC129337312</name>
</gene>
<dbReference type="AlphaFoldDB" id="A0AA97JYM5"/>
<organism evidence="2 3">
    <name type="scientific">Eublepharis macularius</name>
    <name type="common">Leopard gecko</name>
    <name type="synonym">Cyrtodactylus macularius</name>
    <dbReference type="NCBI Taxonomy" id="481883"/>
    <lineage>
        <taxon>Eukaryota</taxon>
        <taxon>Metazoa</taxon>
        <taxon>Chordata</taxon>
        <taxon>Craniata</taxon>
        <taxon>Vertebrata</taxon>
        <taxon>Euteleostomi</taxon>
        <taxon>Lepidosauria</taxon>
        <taxon>Squamata</taxon>
        <taxon>Bifurcata</taxon>
        <taxon>Gekkota</taxon>
        <taxon>Eublepharidae</taxon>
        <taxon>Eublepharinae</taxon>
        <taxon>Eublepharis</taxon>
    </lineage>
</organism>
<keyword evidence="2" id="KW-1185">Reference proteome</keyword>
<protein>
    <submittedName>
        <fullName evidence="3">Uncharacterized protein LOC129337312</fullName>
    </submittedName>
</protein>
<dbReference type="PANTHER" id="PTHR38654">
    <property type="entry name" value="BUCKY BALL-RELATED"/>
    <property type="match status" value="1"/>
</dbReference>
<name>A0AA97JYM5_EUBMA</name>
<reference evidence="3" key="1">
    <citation type="submission" date="2025-08" db="UniProtKB">
        <authorList>
            <consortium name="RefSeq"/>
        </authorList>
    </citation>
    <scope>IDENTIFICATION</scope>
    <source>
        <tissue evidence="3">Blood</tissue>
    </source>
</reference>
<feature type="compositionally biased region" description="Basic residues" evidence="1">
    <location>
        <begin position="703"/>
        <end position="715"/>
    </location>
</feature>
<feature type="compositionally biased region" description="Basic residues" evidence="1">
    <location>
        <begin position="524"/>
        <end position="537"/>
    </location>
</feature>
<feature type="compositionally biased region" description="Polar residues" evidence="1">
    <location>
        <begin position="340"/>
        <end position="354"/>
    </location>
</feature>
<dbReference type="PANTHER" id="PTHR38654:SF1">
    <property type="entry name" value="BUCKY BALL"/>
    <property type="match status" value="1"/>
</dbReference>
<sequence length="759" mass="85624">MNAASTSESGPYSTHKPFFYAQPSAQQMFPNPCFVGPMYNPYGIPTTGFRNGSPYYPLYSLPLHEYPGYLVPQHPMHMRVNRRPYFNGHLPSPMFYQATRFRHYSPGKRTETKETQTDLKQSECKPKNHLDHSAETQVCDAGNMAYVPSPAGKGAASPLEKQDRAMFSPVSDRDFAKNSSGSVQFRSLPPPGYAYEKEEVRIEYNDGAPAIQLWKSFKETIPLYDVAEKSVPENVMQSDVFALTSCEGVIYGPPERAALVPSITYPEEQKALEDDVHEKEQGKLDPEKQGAASHRTRSPLDETKTAQMAEPTGPDLDIKVSGLTPAKRSSGSKRPSGSKTPQEMSDLIQQSELFQSGRDKTNDAGFPEKLNENNEMSLESQPTLEKSLWCDESEKYIPSDSWLACLDNVDPNYNMYLSRRKRPSVLSLTSDEMSSVDEGSSIDNVPVSYFAPGYTFQKSVYPFKKNTEGSEREKIKSGGFLNEDKEAVGEEEVYEGPKMKTCSRIKIKELSSRSRKLGTLPRSSSRKKLYSLKKKAPKSLSPSEADDSEEYWVKEPEDEEDEREEYYLIQGVAPCGTLAPTKFGQQVLWKLPKNAVPAQLISWPVEEKTKMSRLTNKLKDQEEDEDLCDDVNFYLKRPTAEQLEFLEHRRNSQRFSGKLLKEGGGVVADDCWLRSGARPKFASLLHGGLSPTTKSREPECTPKKKGVRKPPHKRRDTRDDPDVEQWEKTKTAHHKGQCPKQVDALAETRDAVMPFEFEL</sequence>
<feature type="compositionally biased region" description="Low complexity" evidence="1">
    <location>
        <begin position="327"/>
        <end position="339"/>
    </location>
</feature>
<feature type="compositionally biased region" description="Polar residues" evidence="1">
    <location>
        <begin position="373"/>
        <end position="382"/>
    </location>
</feature>
<dbReference type="RefSeq" id="XP_054846893.1">
    <property type="nucleotide sequence ID" value="XM_054990918.1"/>
</dbReference>
<feature type="compositionally biased region" description="Acidic residues" evidence="1">
    <location>
        <begin position="544"/>
        <end position="559"/>
    </location>
</feature>
<dbReference type="InterPro" id="IPR053309">
    <property type="entry name" value="Balbiani_Body_Formation"/>
</dbReference>
<feature type="region of interest" description="Disordered" evidence="1">
    <location>
        <begin position="684"/>
        <end position="741"/>
    </location>
</feature>
<accession>A0AA97JYM5</accession>
<feature type="compositionally biased region" description="Basic and acidic residues" evidence="1">
    <location>
        <begin position="716"/>
        <end position="730"/>
    </location>
</feature>
<feature type="region of interest" description="Disordered" evidence="1">
    <location>
        <begin position="513"/>
        <end position="559"/>
    </location>
</feature>
<feature type="compositionally biased region" description="Basic and acidic residues" evidence="1">
    <location>
        <begin position="273"/>
        <end position="288"/>
    </location>
</feature>
<dbReference type="KEGG" id="emc:129337312"/>
<proteinExistence type="predicted"/>